<keyword evidence="5" id="KW-1185">Reference proteome</keyword>
<gene>
    <name evidence="4" type="ORF">GA0070618_5515</name>
</gene>
<proteinExistence type="predicted"/>
<evidence type="ECO:0000313" key="5">
    <source>
        <dbReference type="Proteomes" id="UP000198253"/>
    </source>
</evidence>
<organism evidence="4 5">
    <name type="scientific">Micromonospora echinospora</name>
    <name type="common">Micromonospora purpurea</name>
    <dbReference type="NCBI Taxonomy" id="1877"/>
    <lineage>
        <taxon>Bacteria</taxon>
        <taxon>Bacillati</taxon>
        <taxon>Actinomycetota</taxon>
        <taxon>Actinomycetes</taxon>
        <taxon>Micromonosporales</taxon>
        <taxon>Micromonosporaceae</taxon>
        <taxon>Micromonospora</taxon>
    </lineage>
</organism>
<reference evidence="5" key="1">
    <citation type="submission" date="2016-06" db="EMBL/GenBank/DDBJ databases">
        <authorList>
            <person name="Varghese N."/>
            <person name="Submissions Spin"/>
        </authorList>
    </citation>
    <scope>NUCLEOTIDE SEQUENCE [LARGE SCALE GENOMIC DNA]</scope>
    <source>
        <strain evidence="5">DSM 43816</strain>
    </source>
</reference>
<dbReference type="Proteomes" id="UP000198253">
    <property type="component" value="Chromosome I"/>
</dbReference>
<dbReference type="RefSeq" id="WP_088984185.1">
    <property type="nucleotide sequence ID" value="NZ_LT607413.1"/>
</dbReference>
<accession>A0A1C4ZNS8</accession>
<dbReference type="Gene3D" id="2.115.10.10">
    <property type="entry name" value="Tachylectin 2"/>
    <property type="match status" value="1"/>
</dbReference>
<evidence type="ECO:0000313" key="4">
    <source>
        <dbReference type="EMBL" id="SCF34441.1"/>
    </source>
</evidence>
<dbReference type="InParanoid" id="A0A1C4ZNS8"/>
<sequence length="652" mass="69774">MIAGSVVAPIQPTPAQAADTFTCTGAASVFNSQSTGILQRRSLNNPGTTSYSWGSATTIGSSGWNGYGRFLGGPDGRVYGINANGLTRFRWTGSAWETVDGKINWLISPSFTEHATSSMRNKITVDEIGDFYLIDASGKLRWYRYDETAKNWVISGRVLDTGWDKYDLVVAGTTGVLYARTPEGKLHRYRFDPVSQRWLSRDKLVGTGWNGFTKGLFSVGGDTLYGIQADGDLFQYRYREDTNTWLVMAHHIGSGWGGYPNVFATTNTCKLTETFSPPRPATPIQSHAPIAVMQAPAAAGAAMGTLEFVYSDNIGQLRHGRMDPDNFLSLQWTSVSEFEAYTGKPALTVDNQRVSIFAHQSTSNVRSRTQAATGSPAWNSWLGLGGAMKSEPAAVRLSDNTVAVFALDADGALWFRHQDGVGGDLLPWRNLGGSGLTGTPVVTPVADRAAIIVVADSAGNVRTTTYQDGALTAGWTDLGGGGVTGTPSVVLLPGTRLMVFGRHSGGTIQTKTQNIDGTWPGTWTPIGAGAITPEGSPSAVLSPNSGLVSVFTRAADGLIHHSRETAQGSGEWANWIVARPAEEPPTETYPVDPTAFTHQSSNGTVVAYVTRNVNGATRYYRLQNELGGLSAARSTSGANPTFEERTLPQPRP</sequence>
<dbReference type="EMBL" id="LT607413">
    <property type="protein sequence ID" value="SCF34441.1"/>
    <property type="molecule type" value="Genomic_DNA"/>
</dbReference>
<evidence type="ECO:0000259" key="2">
    <source>
        <dbReference type="Pfam" id="PF14517"/>
    </source>
</evidence>
<name>A0A1C4ZNS8_MICEC</name>
<dbReference type="Pfam" id="PF26607">
    <property type="entry name" value="DUF8189"/>
    <property type="match status" value="1"/>
</dbReference>
<evidence type="ECO:0000259" key="3">
    <source>
        <dbReference type="Pfam" id="PF26607"/>
    </source>
</evidence>
<dbReference type="InterPro" id="IPR036813">
    <property type="entry name" value="Tachylectin2_sf"/>
</dbReference>
<dbReference type="Gene3D" id="2.20.25.650">
    <property type="entry name" value="Tachylectin-2-like"/>
    <property type="match status" value="1"/>
</dbReference>
<dbReference type="InterPro" id="IPR058502">
    <property type="entry name" value="PLL-like_beta-prop"/>
</dbReference>
<dbReference type="Gene3D" id="2.120.10.70">
    <property type="entry name" value="Fucose-specific lectin"/>
    <property type="match status" value="1"/>
</dbReference>
<dbReference type="OrthoDB" id="4178270at2"/>
<dbReference type="InterPro" id="IPR023294">
    <property type="entry name" value="Tachylectin2"/>
</dbReference>
<dbReference type="SUPFAM" id="SSF89372">
    <property type="entry name" value="Fucose-specific lectin"/>
    <property type="match status" value="1"/>
</dbReference>
<feature type="domain" description="Tachylectin 2" evidence="2">
    <location>
        <begin position="35"/>
        <end position="259"/>
    </location>
</feature>
<dbReference type="AlphaFoldDB" id="A0A1C4ZNS8"/>
<feature type="domain" description="PLL-like beta propeller" evidence="3">
    <location>
        <begin position="332"/>
        <end position="576"/>
    </location>
</feature>
<protein>
    <submittedName>
        <fullName evidence="4">Tachylectin</fullName>
    </submittedName>
</protein>
<feature type="region of interest" description="Disordered" evidence="1">
    <location>
        <begin position="629"/>
        <end position="652"/>
    </location>
</feature>
<dbReference type="SUPFAM" id="SSF50934">
    <property type="entry name" value="Tachylectin-2"/>
    <property type="match status" value="1"/>
</dbReference>
<evidence type="ECO:0000256" key="1">
    <source>
        <dbReference type="SAM" id="MobiDB-lite"/>
    </source>
</evidence>
<dbReference type="Pfam" id="PF14517">
    <property type="entry name" value="Tachylectin"/>
    <property type="match status" value="1"/>
</dbReference>